<feature type="repeat" description="ANK" evidence="3">
    <location>
        <begin position="108"/>
        <end position="140"/>
    </location>
</feature>
<dbReference type="Pfam" id="PF00023">
    <property type="entry name" value="Ank"/>
    <property type="match status" value="1"/>
</dbReference>
<dbReference type="Pfam" id="PF12796">
    <property type="entry name" value="Ank_2"/>
    <property type="match status" value="1"/>
</dbReference>
<proteinExistence type="predicted"/>
<feature type="repeat" description="ANK" evidence="3">
    <location>
        <begin position="74"/>
        <end position="106"/>
    </location>
</feature>
<evidence type="ECO:0000256" key="1">
    <source>
        <dbReference type="ARBA" id="ARBA00022737"/>
    </source>
</evidence>
<reference evidence="4 5" key="1">
    <citation type="journal article" date="2017" name="PLoS Biol.">
        <title>The sea cucumber genome provides insights into morphological evolution and visceral regeneration.</title>
        <authorList>
            <person name="Zhang X."/>
            <person name="Sun L."/>
            <person name="Yuan J."/>
            <person name="Sun Y."/>
            <person name="Gao Y."/>
            <person name="Zhang L."/>
            <person name="Li S."/>
            <person name="Dai H."/>
            <person name="Hamel J.F."/>
            <person name="Liu C."/>
            <person name="Yu Y."/>
            <person name="Liu S."/>
            <person name="Lin W."/>
            <person name="Guo K."/>
            <person name="Jin S."/>
            <person name="Xu P."/>
            <person name="Storey K.B."/>
            <person name="Huan P."/>
            <person name="Zhang T."/>
            <person name="Zhou Y."/>
            <person name="Zhang J."/>
            <person name="Lin C."/>
            <person name="Li X."/>
            <person name="Xing L."/>
            <person name="Huo D."/>
            <person name="Sun M."/>
            <person name="Wang L."/>
            <person name="Mercier A."/>
            <person name="Li F."/>
            <person name="Yang H."/>
            <person name="Xiang J."/>
        </authorList>
    </citation>
    <scope>NUCLEOTIDE SEQUENCE [LARGE SCALE GENOMIC DNA]</scope>
    <source>
        <strain evidence="4">Shaxun</strain>
        <tissue evidence="4">Muscle</tissue>
    </source>
</reference>
<sequence>MFSHHYGLFERYQPKYAVSSSKMGEFGKEGTAIFGVGLSERFPVHFACFNGESVTLSQLLNSGKFDLYEEDAFRGWTPAHYAAQRGQLECLMLLQGVGVNLNVATQQQHQTPLHVAAEAGHSACLSFLLQQGVSLDIQDIHGETAAHKAARQGHVDCLQLLRTQGGCFKFPFSVCNNEGKTPGELYQPKEHNDMVCSTTEGPPIKPTSRKRGQFNEDASMIKRAKFDVSGKLPDSMGSNSNECSQKTIWSSGETIVRVVDMWLNL</sequence>
<name>A0A2G8JLB2_STIJA</name>
<dbReference type="EMBL" id="MRZV01001659">
    <property type="protein sequence ID" value="PIK36541.1"/>
    <property type="molecule type" value="Genomic_DNA"/>
</dbReference>
<dbReference type="Gene3D" id="1.25.40.20">
    <property type="entry name" value="Ankyrin repeat-containing domain"/>
    <property type="match status" value="1"/>
</dbReference>
<evidence type="ECO:0000313" key="4">
    <source>
        <dbReference type="EMBL" id="PIK36541.1"/>
    </source>
</evidence>
<evidence type="ECO:0000313" key="5">
    <source>
        <dbReference type="Proteomes" id="UP000230750"/>
    </source>
</evidence>
<accession>A0A2G8JLB2</accession>
<keyword evidence="1" id="KW-0677">Repeat</keyword>
<dbReference type="SMART" id="SM00248">
    <property type="entry name" value="ANK"/>
    <property type="match status" value="4"/>
</dbReference>
<evidence type="ECO:0000256" key="3">
    <source>
        <dbReference type="PROSITE-ProRule" id="PRU00023"/>
    </source>
</evidence>
<dbReference type="AlphaFoldDB" id="A0A2G8JLB2"/>
<protein>
    <submittedName>
        <fullName evidence="4">Uncharacterized protein</fullName>
    </submittedName>
</protein>
<dbReference type="InterPro" id="IPR050776">
    <property type="entry name" value="Ank_Repeat/CDKN_Inhibitor"/>
</dbReference>
<dbReference type="Proteomes" id="UP000230750">
    <property type="component" value="Unassembled WGS sequence"/>
</dbReference>
<dbReference type="InterPro" id="IPR002110">
    <property type="entry name" value="Ankyrin_rpt"/>
</dbReference>
<organism evidence="4 5">
    <name type="scientific">Stichopus japonicus</name>
    <name type="common">Sea cucumber</name>
    <dbReference type="NCBI Taxonomy" id="307972"/>
    <lineage>
        <taxon>Eukaryota</taxon>
        <taxon>Metazoa</taxon>
        <taxon>Echinodermata</taxon>
        <taxon>Eleutherozoa</taxon>
        <taxon>Echinozoa</taxon>
        <taxon>Holothuroidea</taxon>
        <taxon>Aspidochirotacea</taxon>
        <taxon>Aspidochirotida</taxon>
        <taxon>Stichopodidae</taxon>
        <taxon>Apostichopus</taxon>
    </lineage>
</organism>
<keyword evidence="5" id="KW-1185">Reference proteome</keyword>
<dbReference type="PANTHER" id="PTHR24201">
    <property type="entry name" value="ANK_REP_REGION DOMAIN-CONTAINING PROTEIN"/>
    <property type="match status" value="1"/>
</dbReference>
<evidence type="ECO:0000256" key="2">
    <source>
        <dbReference type="ARBA" id="ARBA00023043"/>
    </source>
</evidence>
<comment type="caution">
    <text evidence="4">The sequence shown here is derived from an EMBL/GenBank/DDBJ whole genome shotgun (WGS) entry which is preliminary data.</text>
</comment>
<dbReference type="OrthoDB" id="5402602at2759"/>
<keyword evidence="2 3" id="KW-0040">ANK repeat</keyword>
<dbReference type="STRING" id="307972.A0A2G8JLB2"/>
<dbReference type="SUPFAM" id="SSF48403">
    <property type="entry name" value="Ankyrin repeat"/>
    <property type="match status" value="1"/>
</dbReference>
<dbReference type="PROSITE" id="PS50297">
    <property type="entry name" value="ANK_REP_REGION"/>
    <property type="match status" value="2"/>
</dbReference>
<dbReference type="PROSITE" id="PS50088">
    <property type="entry name" value="ANK_REPEAT"/>
    <property type="match status" value="2"/>
</dbReference>
<dbReference type="PANTHER" id="PTHR24201:SF17">
    <property type="entry name" value="ANKYRIN REPEAT DOMAIN-CONTAINING PROTEIN 10-LIKE ISOFORM X1"/>
    <property type="match status" value="1"/>
</dbReference>
<dbReference type="InterPro" id="IPR036770">
    <property type="entry name" value="Ankyrin_rpt-contain_sf"/>
</dbReference>
<gene>
    <name evidence="4" type="ORF">BSL78_26627</name>
</gene>